<keyword evidence="3" id="KW-1185">Reference proteome</keyword>
<dbReference type="EMBL" id="ML978067">
    <property type="protein sequence ID" value="KAF2018643.1"/>
    <property type="molecule type" value="Genomic_DNA"/>
</dbReference>
<dbReference type="GO" id="GO:0016747">
    <property type="term" value="F:acyltransferase activity, transferring groups other than amino-acyl groups"/>
    <property type="evidence" value="ECO:0007669"/>
    <property type="project" value="InterPro"/>
</dbReference>
<dbReference type="RefSeq" id="XP_033386982.1">
    <property type="nucleotide sequence ID" value="XM_033526919.1"/>
</dbReference>
<sequence length="192" mass="21356">MSNPTPISIRPADPADLPHLPVIESASDQIFGATDMHSIADSSPPSIESYTQAQSLGHIWVATPTNSTSTTGVSAPPVAFITIALHYNCEALKSAFIHQISVLPEYARQGIGGRLIEFVAVWAGENGFKALELTTFEHVPWNKKYYERLGFKVLVGEEYDGEDAREVRERLEEERKDELLGKWSRVAMRKML</sequence>
<dbReference type="Proteomes" id="UP000799778">
    <property type="component" value="Unassembled WGS sequence"/>
</dbReference>
<keyword evidence="2" id="KW-0808">Transferase</keyword>
<dbReference type="InterPro" id="IPR016181">
    <property type="entry name" value="Acyl_CoA_acyltransferase"/>
</dbReference>
<evidence type="ECO:0000313" key="3">
    <source>
        <dbReference type="Proteomes" id="UP000799778"/>
    </source>
</evidence>
<dbReference type="InterPro" id="IPR000182">
    <property type="entry name" value="GNAT_dom"/>
</dbReference>
<feature type="domain" description="N-acetyltransferase" evidence="1">
    <location>
        <begin position="7"/>
        <end position="174"/>
    </location>
</feature>
<dbReference type="CDD" id="cd04301">
    <property type="entry name" value="NAT_SF"/>
    <property type="match status" value="1"/>
</dbReference>
<dbReference type="SUPFAM" id="SSF55729">
    <property type="entry name" value="Acyl-CoA N-acyltransferases (Nat)"/>
    <property type="match status" value="1"/>
</dbReference>
<dbReference type="AlphaFoldDB" id="A0A6A5Y0D2"/>
<organism evidence="2 3">
    <name type="scientific">Aaosphaeria arxii CBS 175.79</name>
    <dbReference type="NCBI Taxonomy" id="1450172"/>
    <lineage>
        <taxon>Eukaryota</taxon>
        <taxon>Fungi</taxon>
        <taxon>Dikarya</taxon>
        <taxon>Ascomycota</taxon>
        <taxon>Pezizomycotina</taxon>
        <taxon>Dothideomycetes</taxon>
        <taxon>Pleosporomycetidae</taxon>
        <taxon>Pleosporales</taxon>
        <taxon>Pleosporales incertae sedis</taxon>
        <taxon>Aaosphaeria</taxon>
    </lineage>
</organism>
<evidence type="ECO:0000313" key="2">
    <source>
        <dbReference type="EMBL" id="KAF2018643.1"/>
    </source>
</evidence>
<keyword evidence="2" id="KW-0012">Acyltransferase</keyword>
<proteinExistence type="predicted"/>
<dbReference type="GeneID" id="54284316"/>
<dbReference type="PANTHER" id="PTHR43617">
    <property type="entry name" value="L-AMINO ACID N-ACETYLTRANSFERASE"/>
    <property type="match status" value="1"/>
</dbReference>
<gene>
    <name evidence="2" type="ORF">BU24DRAFT_418163</name>
</gene>
<accession>A0A6A5Y0D2</accession>
<dbReference type="InterPro" id="IPR050276">
    <property type="entry name" value="MshD_Acetyltransferase"/>
</dbReference>
<dbReference type="OrthoDB" id="2744543at2759"/>
<name>A0A6A5Y0D2_9PLEO</name>
<dbReference type="PROSITE" id="PS51186">
    <property type="entry name" value="GNAT"/>
    <property type="match status" value="1"/>
</dbReference>
<dbReference type="Pfam" id="PF00583">
    <property type="entry name" value="Acetyltransf_1"/>
    <property type="match status" value="1"/>
</dbReference>
<dbReference type="Gene3D" id="3.40.630.30">
    <property type="match status" value="1"/>
</dbReference>
<evidence type="ECO:0000259" key="1">
    <source>
        <dbReference type="PROSITE" id="PS51186"/>
    </source>
</evidence>
<protein>
    <submittedName>
        <fullName evidence="2">Acyl-CoA N-acyltransferase</fullName>
    </submittedName>
</protein>
<reference evidence="2" key="1">
    <citation type="journal article" date="2020" name="Stud. Mycol.">
        <title>101 Dothideomycetes genomes: a test case for predicting lifestyles and emergence of pathogens.</title>
        <authorList>
            <person name="Haridas S."/>
            <person name="Albert R."/>
            <person name="Binder M."/>
            <person name="Bloem J."/>
            <person name="Labutti K."/>
            <person name="Salamov A."/>
            <person name="Andreopoulos B."/>
            <person name="Baker S."/>
            <person name="Barry K."/>
            <person name="Bills G."/>
            <person name="Bluhm B."/>
            <person name="Cannon C."/>
            <person name="Castanera R."/>
            <person name="Culley D."/>
            <person name="Daum C."/>
            <person name="Ezra D."/>
            <person name="Gonzalez J."/>
            <person name="Henrissat B."/>
            <person name="Kuo A."/>
            <person name="Liang C."/>
            <person name="Lipzen A."/>
            <person name="Lutzoni F."/>
            <person name="Magnuson J."/>
            <person name="Mondo S."/>
            <person name="Nolan M."/>
            <person name="Ohm R."/>
            <person name="Pangilinan J."/>
            <person name="Park H.-J."/>
            <person name="Ramirez L."/>
            <person name="Alfaro M."/>
            <person name="Sun H."/>
            <person name="Tritt A."/>
            <person name="Yoshinaga Y."/>
            <person name="Zwiers L.-H."/>
            <person name="Turgeon B."/>
            <person name="Goodwin S."/>
            <person name="Spatafora J."/>
            <person name="Crous P."/>
            <person name="Grigoriev I."/>
        </authorList>
    </citation>
    <scope>NUCLEOTIDE SEQUENCE</scope>
    <source>
        <strain evidence="2">CBS 175.79</strain>
    </source>
</reference>